<keyword evidence="6" id="KW-1185">Reference proteome</keyword>
<keyword evidence="2" id="KW-1133">Transmembrane helix</keyword>
<feature type="domain" description="CX" evidence="4">
    <location>
        <begin position="184"/>
        <end position="228"/>
    </location>
</feature>
<dbReference type="EMBL" id="BTRK01000006">
    <property type="protein sequence ID" value="GMR59389.1"/>
    <property type="molecule type" value="Genomic_DNA"/>
</dbReference>
<feature type="compositionally biased region" description="Low complexity" evidence="1">
    <location>
        <begin position="41"/>
        <end position="75"/>
    </location>
</feature>
<feature type="region of interest" description="Disordered" evidence="1">
    <location>
        <begin position="33"/>
        <end position="75"/>
    </location>
</feature>
<feature type="transmembrane region" description="Helical" evidence="2">
    <location>
        <begin position="238"/>
        <end position="256"/>
    </location>
</feature>
<evidence type="ECO:0000256" key="1">
    <source>
        <dbReference type="SAM" id="MobiDB-lite"/>
    </source>
</evidence>
<feature type="non-terminal residue" evidence="5">
    <location>
        <position position="1"/>
    </location>
</feature>
<dbReference type="PANTHER" id="PTHR47520">
    <property type="entry name" value="CX DOMAIN-CONTAINING PROTEIN-RELATED"/>
    <property type="match status" value="1"/>
</dbReference>
<protein>
    <recommendedName>
        <fullName evidence="4">CX domain-containing protein</fullName>
    </recommendedName>
</protein>
<evidence type="ECO:0000313" key="6">
    <source>
        <dbReference type="Proteomes" id="UP001328107"/>
    </source>
</evidence>
<gene>
    <name evidence="5" type="ORF">PMAYCL1PPCAC_29584</name>
</gene>
<name>A0AAN5DAB3_9BILA</name>
<sequence>SPLFSLMRFSLLLCLLISSSTWNVVLSRGGRGGGGRGFSGGRSSSHSSSSSSSSSSHSSPSSSSSHIGGTPRSSSYSSSFHQPSFSHSAFASSLLTSMAVSSMFHHSMSPYSHRYVYVVEDEKTPFKTEVSASREYYFGEEFIPIDNCTDGTQKGKETTGNETIDLILAQTKENDDSINSTICNICTYHIDDNSTKEWTEVEFKDGSRPPSIAWKCEKKEVCCEMDCCAESEPYELKWWMIVLISIIGAILVLLIVKFCACCIRKWCSTDCRTHELPPGPAPPLSKMDAVPPSAPLPPDSRSTHLNASHSSARPSSAASLSGVQPNLPKKQRKYEQH</sequence>
<dbReference type="Pfam" id="PF01705">
    <property type="entry name" value="CX"/>
    <property type="match status" value="1"/>
</dbReference>
<accession>A0AAN5DAB3</accession>
<feature type="chain" id="PRO_5042918048" description="CX domain-containing protein" evidence="3">
    <location>
        <begin position="28"/>
        <end position="337"/>
    </location>
</feature>
<feature type="signal peptide" evidence="3">
    <location>
        <begin position="1"/>
        <end position="27"/>
    </location>
</feature>
<keyword evidence="2" id="KW-0472">Membrane</keyword>
<dbReference type="PANTHER" id="PTHR47520:SF11">
    <property type="entry name" value="CX DOMAIN-CONTAINING PROTEIN"/>
    <property type="match status" value="1"/>
</dbReference>
<reference evidence="6" key="1">
    <citation type="submission" date="2022-10" db="EMBL/GenBank/DDBJ databases">
        <title>Genome assembly of Pristionchus species.</title>
        <authorList>
            <person name="Yoshida K."/>
            <person name="Sommer R.J."/>
        </authorList>
    </citation>
    <scope>NUCLEOTIDE SEQUENCE [LARGE SCALE GENOMIC DNA]</scope>
    <source>
        <strain evidence="6">RS5460</strain>
    </source>
</reference>
<keyword evidence="2" id="KW-0812">Transmembrane</keyword>
<dbReference type="AlphaFoldDB" id="A0AAN5DAB3"/>
<evidence type="ECO:0000256" key="2">
    <source>
        <dbReference type="SAM" id="Phobius"/>
    </source>
</evidence>
<keyword evidence="3" id="KW-0732">Signal</keyword>
<comment type="caution">
    <text evidence="5">The sequence shown here is derived from an EMBL/GenBank/DDBJ whole genome shotgun (WGS) entry which is preliminary data.</text>
</comment>
<evidence type="ECO:0000256" key="3">
    <source>
        <dbReference type="SAM" id="SignalP"/>
    </source>
</evidence>
<dbReference type="InterPro" id="IPR002619">
    <property type="entry name" value="CX"/>
</dbReference>
<evidence type="ECO:0000259" key="4">
    <source>
        <dbReference type="Pfam" id="PF01705"/>
    </source>
</evidence>
<organism evidence="5 6">
    <name type="scientific">Pristionchus mayeri</name>
    <dbReference type="NCBI Taxonomy" id="1317129"/>
    <lineage>
        <taxon>Eukaryota</taxon>
        <taxon>Metazoa</taxon>
        <taxon>Ecdysozoa</taxon>
        <taxon>Nematoda</taxon>
        <taxon>Chromadorea</taxon>
        <taxon>Rhabditida</taxon>
        <taxon>Rhabditina</taxon>
        <taxon>Diplogasteromorpha</taxon>
        <taxon>Diplogasteroidea</taxon>
        <taxon>Neodiplogasteridae</taxon>
        <taxon>Pristionchus</taxon>
    </lineage>
</organism>
<feature type="region of interest" description="Disordered" evidence="1">
    <location>
        <begin position="282"/>
        <end position="337"/>
    </location>
</feature>
<feature type="compositionally biased region" description="Low complexity" evidence="1">
    <location>
        <begin position="307"/>
        <end position="321"/>
    </location>
</feature>
<dbReference type="Proteomes" id="UP001328107">
    <property type="component" value="Unassembled WGS sequence"/>
</dbReference>
<evidence type="ECO:0000313" key="5">
    <source>
        <dbReference type="EMBL" id="GMR59389.1"/>
    </source>
</evidence>
<proteinExistence type="predicted"/>